<evidence type="ECO:0000313" key="3">
    <source>
        <dbReference type="EMBL" id="OGE76223.1"/>
    </source>
</evidence>
<evidence type="ECO:0000256" key="1">
    <source>
        <dbReference type="SAM" id="Phobius"/>
    </source>
</evidence>
<dbReference type="Proteomes" id="UP000176547">
    <property type="component" value="Unassembled WGS sequence"/>
</dbReference>
<keyword evidence="1" id="KW-0472">Membrane</keyword>
<dbReference type="AlphaFoldDB" id="A0A1F5NF63"/>
<evidence type="ECO:0000259" key="2">
    <source>
        <dbReference type="Pfam" id="PF26449"/>
    </source>
</evidence>
<name>A0A1F5NF63_9BACT</name>
<keyword evidence="1" id="KW-1133">Transmembrane helix</keyword>
<evidence type="ECO:0000313" key="4">
    <source>
        <dbReference type="Proteomes" id="UP000176547"/>
    </source>
</evidence>
<gene>
    <name evidence="3" type="ORF">A3K06_00205</name>
</gene>
<proteinExistence type="predicted"/>
<dbReference type="InterPro" id="IPR058441">
    <property type="entry name" value="DUF8128"/>
</dbReference>
<comment type="caution">
    <text evidence="3">The sequence shown here is derived from an EMBL/GenBank/DDBJ whole genome shotgun (WGS) entry which is preliminary data.</text>
</comment>
<reference evidence="3 4" key="1">
    <citation type="journal article" date="2016" name="Nat. Commun.">
        <title>Thousands of microbial genomes shed light on interconnected biogeochemical processes in an aquifer system.</title>
        <authorList>
            <person name="Anantharaman K."/>
            <person name="Brown C.T."/>
            <person name="Hug L.A."/>
            <person name="Sharon I."/>
            <person name="Castelle C.J."/>
            <person name="Probst A.J."/>
            <person name="Thomas B.C."/>
            <person name="Singh A."/>
            <person name="Wilkins M.J."/>
            <person name="Karaoz U."/>
            <person name="Brodie E.L."/>
            <person name="Williams K.H."/>
            <person name="Hubbard S.S."/>
            <person name="Banfield J.F."/>
        </authorList>
    </citation>
    <scope>NUCLEOTIDE SEQUENCE [LARGE SCALE GENOMIC DNA]</scope>
</reference>
<protein>
    <recommendedName>
        <fullName evidence="2">DUF8128 domain-containing protein</fullName>
    </recommendedName>
</protein>
<feature type="transmembrane region" description="Helical" evidence="1">
    <location>
        <begin position="12"/>
        <end position="33"/>
    </location>
</feature>
<keyword evidence="1" id="KW-0812">Transmembrane</keyword>
<feature type="domain" description="DUF8128" evidence="2">
    <location>
        <begin position="50"/>
        <end position="317"/>
    </location>
</feature>
<sequence>MFSDLGELFRLVNLVLLKGGWILVLWALVYMFYKLYIDYIQMDWYHKQEWVFLRIVAPKENEKSPLAFEQIFNQLHAVHSTYEPGEIYFEGRIDMWFTWEIVSIGGSINNFVKIQKKHRDTLESAIYAQFPDAEISEAEDYFQKLPPHYTDLEGFDIYAFSLIMPKDNAYPFRTYMDFEHSTAETFIDPVTGIWEELTKLSPYEMFIIQYIFRPWSEDWKKKGYKLVEDLKGVPKKHGKNWFLEVLGALIGPFLDIIIRPTPAVGGARKQTVREEPPSLMLHLTEGEKDVISAVENKLSKLSYKVKIRCMYIAPKEKYNPGPVYSPIIGAFKSLRGSDVNSLKPDTKRWTKPHWWLFREWEKPIVNLRNNFRKAKFWSSMRRRFFFHGAPSFYLCTEEIATILHFPQSEVTVPRIERVDVTKVQPPPELPIVV</sequence>
<organism evidence="3 4">
    <name type="scientific">Candidatus Doudnabacteria bacterium RIFCSPHIGHO2_01_52_17</name>
    <dbReference type="NCBI Taxonomy" id="1817820"/>
    <lineage>
        <taxon>Bacteria</taxon>
        <taxon>Candidatus Doudnaibacteriota</taxon>
    </lineage>
</organism>
<dbReference type="Pfam" id="PF26449">
    <property type="entry name" value="DUF8128"/>
    <property type="match status" value="1"/>
</dbReference>
<dbReference type="EMBL" id="MFEG01000014">
    <property type="protein sequence ID" value="OGE76223.1"/>
    <property type="molecule type" value="Genomic_DNA"/>
</dbReference>
<accession>A0A1F5NF63</accession>